<reference evidence="1" key="1">
    <citation type="submission" date="2020-08" db="EMBL/GenBank/DDBJ databases">
        <title>Multicomponent nature underlies the extraordinary mechanical properties of spider dragline silk.</title>
        <authorList>
            <person name="Kono N."/>
            <person name="Nakamura H."/>
            <person name="Mori M."/>
            <person name="Yoshida Y."/>
            <person name="Ohtoshi R."/>
            <person name="Malay A.D."/>
            <person name="Moran D.A.P."/>
            <person name="Tomita M."/>
            <person name="Numata K."/>
            <person name="Arakawa K."/>
        </authorList>
    </citation>
    <scope>NUCLEOTIDE SEQUENCE</scope>
</reference>
<gene>
    <name evidence="1" type="ORF">NPIL_704571</name>
</gene>
<accession>A0A8X6UDG1</accession>
<dbReference type="Proteomes" id="UP000887013">
    <property type="component" value="Unassembled WGS sequence"/>
</dbReference>
<proteinExistence type="predicted"/>
<sequence length="90" mass="10166">MAGCIFRRIKEIPSERIRNLDERRNEKCSLRGASVELLEGLVLILCICFRDFIPIHESAFSITYPTTLEPALTKPEIIIKPAFTICSSGL</sequence>
<organism evidence="1 2">
    <name type="scientific">Nephila pilipes</name>
    <name type="common">Giant wood spider</name>
    <name type="synonym">Nephila maculata</name>
    <dbReference type="NCBI Taxonomy" id="299642"/>
    <lineage>
        <taxon>Eukaryota</taxon>
        <taxon>Metazoa</taxon>
        <taxon>Ecdysozoa</taxon>
        <taxon>Arthropoda</taxon>
        <taxon>Chelicerata</taxon>
        <taxon>Arachnida</taxon>
        <taxon>Araneae</taxon>
        <taxon>Araneomorphae</taxon>
        <taxon>Entelegynae</taxon>
        <taxon>Araneoidea</taxon>
        <taxon>Nephilidae</taxon>
        <taxon>Nephila</taxon>
    </lineage>
</organism>
<comment type="caution">
    <text evidence="1">The sequence shown here is derived from an EMBL/GenBank/DDBJ whole genome shotgun (WGS) entry which is preliminary data.</text>
</comment>
<dbReference type="EMBL" id="BMAW01028168">
    <property type="protein sequence ID" value="GFU06114.1"/>
    <property type="molecule type" value="Genomic_DNA"/>
</dbReference>
<protein>
    <submittedName>
        <fullName evidence="1">Uncharacterized protein</fullName>
    </submittedName>
</protein>
<evidence type="ECO:0000313" key="1">
    <source>
        <dbReference type="EMBL" id="GFU06114.1"/>
    </source>
</evidence>
<keyword evidence="2" id="KW-1185">Reference proteome</keyword>
<evidence type="ECO:0000313" key="2">
    <source>
        <dbReference type="Proteomes" id="UP000887013"/>
    </source>
</evidence>
<name>A0A8X6UDG1_NEPPI</name>
<dbReference type="AlphaFoldDB" id="A0A8X6UDG1"/>